<dbReference type="InterPro" id="IPR052046">
    <property type="entry name" value="GH57_Enzymes"/>
</dbReference>
<evidence type="ECO:0000256" key="3">
    <source>
        <dbReference type="RuleBase" id="RU361196"/>
    </source>
</evidence>
<comment type="similarity">
    <text evidence="1 3">Belongs to the glycosyl hydrolase 57 family.</text>
</comment>
<feature type="domain" description="Glycoside hydrolase family 57 N-terminal" evidence="4">
    <location>
        <begin position="104"/>
        <end position="303"/>
    </location>
</feature>
<dbReference type="PANTHER" id="PTHR36306">
    <property type="entry name" value="ALPHA-AMYLASE-RELATED-RELATED"/>
    <property type="match status" value="1"/>
</dbReference>
<evidence type="ECO:0000313" key="5">
    <source>
        <dbReference type="EMBL" id="HEF65548.1"/>
    </source>
</evidence>
<dbReference type="SUPFAM" id="SSF88713">
    <property type="entry name" value="Glycoside hydrolase/deacetylase"/>
    <property type="match status" value="1"/>
</dbReference>
<dbReference type="GO" id="GO:0003824">
    <property type="term" value="F:catalytic activity"/>
    <property type="evidence" value="ECO:0007669"/>
    <property type="project" value="InterPro"/>
</dbReference>
<dbReference type="Pfam" id="PF12055">
    <property type="entry name" value="DUF3536"/>
    <property type="match status" value="1"/>
</dbReference>
<dbReference type="InterPro" id="IPR021923">
    <property type="entry name" value="DUF3536"/>
</dbReference>
<dbReference type="CDD" id="cd10797">
    <property type="entry name" value="GH57N_APU_like_1"/>
    <property type="match status" value="1"/>
</dbReference>
<comment type="caution">
    <text evidence="5">The sequence shown here is derived from an EMBL/GenBank/DDBJ whole genome shotgun (WGS) entry which is preliminary data.</text>
</comment>
<dbReference type="InterPro" id="IPR004300">
    <property type="entry name" value="Glyco_hydro_57_N"/>
</dbReference>
<organism evidence="5">
    <name type="scientific">Thermomicrobium roseum</name>
    <dbReference type="NCBI Taxonomy" id="500"/>
    <lineage>
        <taxon>Bacteria</taxon>
        <taxon>Pseudomonadati</taxon>
        <taxon>Thermomicrobiota</taxon>
        <taxon>Thermomicrobia</taxon>
        <taxon>Thermomicrobiales</taxon>
        <taxon>Thermomicrobiaceae</taxon>
        <taxon>Thermomicrobium</taxon>
    </lineage>
</organism>
<evidence type="ECO:0000259" key="4">
    <source>
        <dbReference type="Pfam" id="PF03065"/>
    </source>
</evidence>
<proteinExistence type="inferred from homology"/>
<reference evidence="5" key="1">
    <citation type="journal article" date="2020" name="mSystems">
        <title>Genome- and Community-Level Interaction Insights into Carbon Utilization and Element Cycling Functions of Hydrothermarchaeota in Hydrothermal Sediment.</title>
        <authorList>
            <person name="Zhou Z."/>
            <person name="Liu Y."/>
            <person name="Xu W."/>
            <person name="Pan J."/>
            <person name="Luo Z.H."/>
            <person name="Li M."/>
        </authorList>
    </citation>
    <scope>NUCLEOTIDE SEQUENCE [LARGE SCALE GENOMIC DNA]</scope>
    <source>
        <strain evidence="5">SpSt-222</strain>
    </source>
</reference>
<dbReference type="EMBL" id="DSJL01000011">
    <property type="protein sequence ID" value="HEF65548.1"/>
    <property type="molecule type" value="Genomic_DNA"/>
</dbReference>
<evidence type="ECO:0000256" key="2">
    <source>
        <dbReference type="ARBA" id="ARBA00023277"/>
    </source>
</evidence>
<dbReference type="InterPro" id="IPR027291">
    <property type="entry name" value="Glyco_hydro_38_N_sf"/>
</dbReference>
<name>A0A7C1G080_THERO</name>
<protein>
    <submittedName>
        <fullName evidence="5">DUF3536 domain-containing protein</fullName>
    </submittedName>
</protein>
<dbReference type="Gene3D" id="3.20.110.10">
    <property type="entry name" value="Glycoside hydrolase 38, N terminal domain"/>
    <property type="match status" value="1"/>
</dbReference>
<sequence length="814" mass="93337">MRYVCIHGHFYQPPRENPWLEIVELEDSAYPYHDWNERITAECYGPNAWSRILDPRGRIVRIVNNYAWISFDFGPTLLWWLEREAPDVYRAILDADREGCERFNGHGPAIAHPYHHVILPLANERDRRTELLWGIRDFEHRFGRRPEGIWLPETAVDLPTLELVADLGVRFVILAPHQAAAVRPPGFSRWQDVSGGRVETTRPYRIALSSDRELVAFFYDGAIARDVAFGDLLRDGRQFGARLLAAASDTADRLAHIATDGETYGHHHRFGDMALAAAIATIQAAKDARVITYGAYLAEHPPTWEAQIVEQTSWSCIHGIERWRSNCGCKMGSHPEWTQEWRGPLREALDWLRDTVALLYEQHVGTLLHDPWGARDDYIEVILDRSPGNVQRFLERWQVRALRPEEQILVLEALEMQRHALRMYSSDAWFFDELSGLETVQALQSAARVIQIAEELFHTSLEQEFVERLARAPSNLPQYHDGRGVWERLVRPARVEFANVAAHYALSALFEDYPERASIGCFEIERLEGIAQRAGRAHLFIARVRVTSTLTGRQQAFLTAALHLGEHNLVGGVESDGTPERYAEVRQLLSEPFGRADLPETVRALDRAFGRADYSLRSLFKDEQRKLLDIILTSTLAEAEELYRHLYEDSQPLMRFLADLGAPIPRAFLIAAEMTVNAELRHTLAEPRPSVERLEQLFQEAEVWQLTLDQPGLAYALQEALEALAQEWRHQPDDLELLNTLTGLAKVASHLSEPVNTWRVQNIVYELLQRALPERRWRAQRGEQAAREWIERFRALCDVLWIAFETAEADLTVS</sequence>
<dbReference type="InterPro" id="IPR011330">
    <property type="entry name" value="Glyco_hydro/deAcase_b/a-brl"/>
</dbReference>
<keyword evidence="2 3" id="KW-0119">Carbohydrate metabolism</keyword>
<dbReference type="AlphaFoldDB" id="A0A7C1G080"/>
<evidence type="ECO:0000256" key="1">
    <source>
        <dbReference type="ARBA" id="ARBA00006821"/>
    </source>
</evidence>
<gene>
    <name evidence="5" type="ORF">ENP47_08135</name>
</gene>
<dbReference type="GO" id="GO:0005975">
    <property type="term" value="P:carbohydrate metabolic process"/>
    <property type="evidence" value="ECO:0007669"/>
    <property type="project" value="InterPro"/>
</dbReference>
<accession>A0A7C1G080</accession>
<dbReference type="PANTHER" id="PTHR36306:SF3">
    <property type="entry name" value="GLYCOSIDE HYDROLASE FAMILY 57"/>
    <property type="match status" value="1"/>
</dbReference>
<dbReference type="Pfam" id="PF03065">
    <property type="entry name" value="Glyco_hydro_57"/>
    <property type="match status" value="1"/>
</dbReference>